<reference evidence="1" key="1">
    <citation type="journal article" date="2023" name="Mol. Phylogenet. Evol.">
        <title>Genome-scale phylogeny and comparative genomics of the fungal order Sordariales.</title>
        <authorList>
            <person name="Hensen N."/>
            <person name="Bonometti L."/>
            <person name="Westerberg I."/>
            <person name="Brannstrom I.O."/>
            <person name="Guillou S."/>
            <person name="Cros-Aarteil S."/>
            <person name="Calhoun S."/>
            <person name="Haridas S."/>
            <person name="Kuo A."/>
            <person name="Mondo S."/>
            <person name="Pangilinan J."/>
            <person name="Riley R."/>
            <person name="LaButti K."/>
            <person name="Andreopoulos B."/>
            <person name="Lipzen A."/>
            <person name="Chen C."/>
            <person name="Yan M."/>
            <person name="Daum C."/>
            <person name="Ng V."/>
            <person name="Clum A."/>
            <person name="Steindorff A."/>
            <person name="Ohm R.A."/>
            <person name="Martin F."/>
            <person name="Silar P."/>
            <person name="Natvig D.O."/>
            <person name="Lalanne C."/>
            <person name="Gautier V."/>
            <person name="Ament-Velasquez S.L."/>
            <person name="Kruys A."/>
            <person name="Hutchinson M.I."/>
            <person name="Powell A.J."/>
            <person name="Barry K."/>
            <person name="Miller A.N."/>
            <person name="Grigoriev I.V."/>
            <person name="Debuchy R."/>
            <person name="Gladieux P."/>
            <person name="Hiltunen Thoren M."/>
            <person name="Johannesson H."/>
        </authorList>
    </citation>
    <scope>NUCLEOTIDE SEQUENCE</scope>
    <source>
        <strain evidence="1">CBS 757.83</strain>
    </source>
</reference>
<evidence type="ECO:0000313" key="2">
    <source>
        <dbReference type="Proteomes" id="UP001305647"/>
    </source>
</evidence>
<keyword evidence="2" id="KW-1185">Reference proteome</keyword>
<dbReference type="EMBL" id="MU863652">
    <property type="protein sequence ID" value="KAK4099136.1"/>
    <property type="molecule type" value="Genomic_DNA"/>
</dbReference>
<comment type="caution">
    <text evidence="1">The sequence shown here is derived from an EMBL/GenBank/DDBJ whole genome shotgun (WGS) entry which is preliminary data.</text>
</comment>
<accession>A0AAN6Q185</accession>
<proteinExistence type="predicted"/>
<evidence type="ECO:0000313" key="1">
    <source>
        <dbReference type="EMBL" id="KAK4099136.1"/>
    </source>
</evidence>
<organism evidence="1 2">
    <name type="scientific">Parathielavia hyrcaniae</name>
    <dbReference type="NCBI Taxonomy" id="113614"/>
    <lineage>
        <taxon>Eukaryota</taxon>
        <taxon>Fungi</taxon>
        <taxon>Dikarya</taxon>
        <taxon>Ascomycota</taxon>
        <taxon>Pezizomycotina</taxon>
        <taxon>Sordariomycetes</taxon>
        <taxon>Sordariomycetidae</taxon>
        <taxon>Sordariales</taxon>
        <taxon>Chaetomiaceae</taxon>
        <taxon>Parathielavia</taxon>
    </lineage>
</organism>
<protein>
    <submittedName>
        <fullName evidence="1">Uncharacterized protein</fullName>
    </submittedName>
</protein>
<dbReference type="Proteomes" id="UP001305647">
    <property type="component" value="Unassembled WGS sequence"/>
</dbReference>
<sequence>MYPCTMSGKAEAACIYIGHLRASARSAGQSLCGWLILALPEQSSVANSASGDSARQVFEAAADGSAYCLIESFSHRISSPASVWINPVHRSHGWRSPSLAGCLHCFRIWPGYLSSDVNKDQGASQDTTNGSRQWWPKTRRLPL</sequence>
<dbReference type="AlphaFoldDB" id="A0AAN6Q185"/>
<reference evidence="1" key="2">
    <citation type="submission" date="2023-05" db="EMBL/GenBank/DDBJ databases">
        <authorList>
            <consortium name="Lawrence Berkeley National Laboratory"/>
            <person name="Steindorff A."/>
            <person name="Hensen N."/>
            <person name="Bonometti L."/>
            <person name="Westerberg I."/>
            <person name="Brannstrom I.O."/>
            <person name="Guillou S."/>
            <person name="Cros-Aarteil S."/>
            <person name="Calhoun S."/>
            <person name="Haridas S."/>
            <person name="Kuo A."/>
            <person name="Mondo S."/>
            <person name="Pangilinan J."/>
            <person name="Riley R."/>
            <person name="Labutti K."/>
            <person name="Andreopoulos B."/>
            <person name="Lipzen A."/>
            <person name="Chen C."/>
            <person name="Yanf M."/>
            <person name="Daum C."/>
            <person name="Ng V."/>
            <person name="Clum A."/>
            <person name="Ohm R."/>
            <person name="Martin F."/>
            <person name="Silar P."/>
            <person name="Natvig D."/>
            <person name="Lalanne C."/>
            <person name="Gautier V."/>
            <person name="Ament-Velasquez S.L."/>
            <person name="Kruys A."/>
            <person name="Hutchinson M.I."/>
            <person name="Powell A.J."/>
            <person name="Barry K."/>
            <person name="Miller A.N."/>
            <person name="Grigoriev I.V."/>
            <person name="Debuchy R."/>
            <person name="Gladieux P."/>
            <person name="Thoren M.H."/>
            <person name="Johannesson H."/>
        </authorList>
    </citation>
    <scope>NUCLEOTIDE SEQUENCE</scope>
    <source>
        <strain evidence="1">CBS 757.83</strain>
    </source>
</reference>
<gene>
    <name evidence="1" type="ORF">N658DRAFT_174248</name>
</gene>
<name>A0AAN6Q185_9PEZI</name>